<feature type="compositionally biased region" description="Basic and acidic residues" evidence="1">
    <location>
        <begin position="204"/>
        <end position="214"/>
    </location>
</feature>
<reference evidence="4" key="1">
    <citation type="journal article" date="2004" name="Environ. Microbiol.">
        <title>The genome of Desulfotalea psychrophila, a sulfate-reducing bacterium from permanently cold Arctic sediments.</title>
        <authorList>
            <person name="Rabus R."/>
            <person name="Ruepp A."/>
            <person name="Frickey T."/>
            <person name="Rattei T."/>
            <person name="Fartmann B."/>
            <person name="Stark M."/>
            <person name="Bauer M."/>
            <person name="Zibat A."/>
            <person name="Lombardot T."/>
            <person name="Becker I."/>
            <person name="Amann J."/>
            <person name="Gellner K."/>
            <person name="Teeling H."/>
            <person name="Leuschner W.D."/>
            <person name="Gloeckner F.-O."/>
            <person name="Lupas A.N."/>
            <person name="Amann R."/>
            <person name="Klenk H.-P."/>
        </authorList>
    </citation>
    <scope>NUCLEOTIDE SEQUENCE [LARGE SCALE GENOMIC DNA]</scope>
    <source>
        <strain evidence="4">DSM 12343 / LSv54</strain>
    </source>
</reference>
<keyword evidence="4" id="KW-1185">Reference proteome</keyword>
<sequence>MEGDPSTAILALEQIFRFGMDIKRFCTDLIGQFRTLLLCKINGCRPLIDLPDEEFNKFSQTAKNYTAETLHLKMNMLIEMVENIGRSNQPRLILETTFLKMIEAGNVVPVSQLLKKLDTILAAERGEASTKAIPAKPTGQEIAPGKRETSPPPPQKKKEHNPAEEIIPLPEEPPEFQQRRPTAPREFQQRTPAAPPTPAKKAPKPAEKPKPATRIKTDWKNFLAYVQEKSSWMAPALSHVTQVEEEGGSLLLHYDDAINCTMVRRPEHSAELKQFILDFYDKNLIIKFILPEEKKSTSSNTQNIRHELMHDPLVIATAEIFRGTVGDIRVTTKK</sequence>
<evidence type="ECO:0000313" key="3">
    <source>
        <dbReference type="EMBL" id="CAG36159.1"/>
    </source>
</evidence>
<dbReference type="GO" id="GO:0003677">
    <property type="term" value="F:DNA binding"/>
    <property type="evidence" value="ECO:0007669"/>
    <property type="project" value="InterPro"/>
</dbReference>
<feature type="domain" description="DNA polymerase III gamma subunit" evidence="2">
    <location>
        <begin position="1"/>
        <end position="117"/>
    </location>
</feature>
<proteinExistence type="predicted"/>
<evidence type="ECO:0000256" key="1">
    <source>
        <dbReference type="SAM" id="MobiDB-lite"/>
    </source>
</evidence>
<dbReference type="KEGG" id="dps:DP1430"/>
<dbReference type="InterPro" id="IPR008921">
    <property type="entry name" value="DNA_pol3_clamp-load_cplx_C"/>
</dbReference>
<name>Q6ANB5_DESPS</name>
<dbReference type="HOGENOM" id="CLU_830877_0_0_7"/>
<evidence type="ECO:0000259" key="2">
    <source>
        <dbReference type="Pfam" id="PF12169"/>
    </source>
</evidence>
<dbReference type="RefSeq" id="WP_011188671.1">
    <property type="nucleotide sequence ID" value="NC_006138.1"/>
</dbReference>
<dbReference type="SUPFAM" id="SSF48019">
    <property type="entry name" value="post-AAA+ oligomerization domain-like"/>
    <property type="match status" value="1"/>
</dbReference>
<dbReference type="GO" id="GO:0003887">
    <property type="term" value="F:DNA-directed DNA polymerase activity"/>
    <property type="evidence" value="ECO:0007669"/>
    <property type="project" value="InterPro"/>
</dbReference>
<dbReference type="EMBL" id="CR522870">
    <property type="protein sequence ID" value="CAG36159.1"/>
    <property type="molecule type" value="Genomic_DNA"/>
</dbReference>
<dbReference type="InterPro" id="IPR022754">
    <property type="entry name" value="DNA_pol_III_gamma-3"/>
</dbReference>
<organism evidence="3 4">
    <name type="scientific">Desulfotalea psychrophila (strain LSv54 / DSM 12343)</name>
    <dbReference type="NCBI Taxonomy" id="177439"/>
    <lineage>
        <taxon>Bacteria</taxon>
        <taxon>Pseudomonadati</taxon>
        <taxon>Thermodesulfobacteriota</taxon>
        <taxon>Desulfobulbia</taxon>
        <taxon>Desulfobulbales</taxon>
        <taxon>Desulfocapsaceae</taxon>
        <taxon>Desulfotalea</taxon>
    </lineage>
</organism>
<accession>Q6ANB5</accession>
<protein>
    <submittedName>
        <fullName evidence="3">Related to DNA polymerase III, subunit gamma/tau</fullName>
    </submittedName>
</protein>
<dbReference type="Proteomes" id="UP000000602">
    <property type="component" value="Chromosome"/>
</dbReference>
<dbReference type="AlphaFoldDB" id="Q6ANB5"/>
<evidence type="ECO:0000313" key="4">
    <source>
        <dbReference type="Proteomes" id="UP000000602"/>
    </source>
</evidence>
<gene>
    <name evidence="3" type="ordered locus">DP1430</name>
</gene>
<dbReference type="Gene3D" id="1.20.272.10">
    <property type="match status" value="1"/>
</dbReference>
<dbReference type="Pfam" id="PF12169">
    <property type="entry name" value="DNA_pol3_gamma3"/>
    <property type="match status" value="1"/>
</dbReference>
<feature type="region of interest" description="Disordered" evidence="1">
    <location>
        <begin position="128"/>
        <end position="214"/>
    </location>
</feature>
<dbReference type="GO" id="GO:0006260">
    <property type="term" value="P:DNA replication"/>
    <property type="evidence" value="ECO:0007669"/>
    <property type="project" value="InterPro"/>
</dbReference>
<dbReference type="eggNOG" id="COG2812">
    <property type="taxonomic scope" value="Bacteria"/>
</dbReference>
<dbReference type="STRING" id="177439.DP1430"/>